<dbReference type="GO" id="GO:0051539">
    <property type="term" value="F:4 iron, 4 sulfur cluster binding"/>
    <property type="evidence" value="ECO:0007669"/>
    <property type="project" value="UniProtKB-KW"/>
</dbReference>
<dbReference type="GO" id="GO:0016020">
    <property type="term" value="C:membrane"/>
    <property type="evidence" value="ECO:0007669"/>
    <property type="project" value="InterPro"/>
</dbReference>
<keyword evidence="2" id="KW-0479">Metal-binding</keyword>
<keyword evidence="3" id="KW-0408">Iron</keyword>
<proteinExistence type="predicted"/>
<feature type="domain" description="4Fe-4S ferredoxin-type" evidence="5">
    <location>
        <begin position="33"/>
        <end position="62"/>
    </location>
</feature>
<reference evidence="7" key="1">
    <citation type="submission" date="2011-12" db="EMBL/GenBank/DDBJ databases">
        <title>Complete sequence of Methanoregula formicicum SMSP.</title>
        <authorList>
            <person name="Lucas S."/>
            <person name="Han J."/>
            <person name="Lapidus A."/>
            <person name="Cheng J.-F."/>
            <person name="Goodwin L."/>
            <person name="Pitluck S."/>
            <person name="Peters L."/>
            <person name="Ovchinnikova G."/>
            <person name="Teshima H."/>
            <person name="Detter J.C."/>
            <person name="Han C."/>
            <person name="Tapia R."/>
            <person name="Land M."/>
            <person name="Hauser L."/>
            <person name="Kyrpides N."/>
            <person name="Ivanova N."/>
            <person name="Pagani I."/>
            <person name="Imachi H."/>
            <person name="Tamaki H."/>
            <person name="Sekiguchi Y."/>
            <person name="Kamagata Y."/>
            <person name="Cadillo-Quiroz H."/>
            <person name="Zinder S."/>
            <person name="Liu W.-T."/>
            <person name="Woyke T."/>
        </authorList>
    </citation>
    <scope>NUCLEOTIDE SEQUENCE [LARGE SCALE GENOMIC DNA]</scope>
    <source>
        <strain evidence="7">DSM 22288 / NBRC 105244 / SMSP</strain>
    </source>
</reference>
<dbReference type="GO" id="GO:0016651">
    <property type="term" value="F:oxidoreductase activity, acting on NAD(P)H"/>
    <property type="evidence" value="ECO:0007669"/>
    <property type="project" value="InterPro"/>
</dbReference>
<dbReference type="STRING" id="593750.Metfor_0142"/>
<dbReference type="PROSITE" id="PS51379">
    <property type="entry name" value="4FE4S_FER_2"/>
    <property type="match status" value="2"/>
</dbReference>
<reference evidence="6 7" key="2">
    <citation type="journal article" date="2014" name="Genome Announc.">
        <title>Complete Genome Sequence of Methanoregula formicica SMSPT, a Mesophilic Hydrogenotrophic Methanogen Isolated from a Methanogenic Upflow Anaerobic Sludge Blanket Reactor.</title>
        <authorList>
            <person name="Yamamoto K."/>
            <person name="Tamaki H."/>
            <person name="Cadillo-Quiroz H."/>
            <person name="Imachi H."/>
            <person name="Kyrpides N."/>
            <person name="Woyke T."/>
            <person name="Goodwin L."/>
            <person name="Zinder S.H."/>
            <person name="Kamagata Y."/>
            <person name="Liu W.T."/>
        </authorList>
    </citation>
    <scope>NUCLEOTIDE SEQUENCE [LARGE SCALE GENOMIC DNA]</scope>
    <source>
        <strain evidence="7">DSM 22288 / NBRC 105244 / SMSP</strain>
    </source>
</reference>
<evidence type="ECO:0000256" key="2">
    <source>
        <dbReference type="ARBA" id="ARBA00022723"/>
    </source>
</evidence>
<dbReference type="HOGENOM" id="CLU_067218_4_6_2"/>
<evidence type="ECO:0000256" key="3">
    <source>
        <dbReference type="ARBA" id="ARBA00023004"/>
    </source>
</evidence>
<dbReference type="PROSITE" id="PS00198">
    <property type="entry name" value="4FE4S_FER_1"/>
    <property type="match status" value="2"/>
</dbReference>
<dbReference type="EMBL" id="CP003167">
    <property type="protein sequence ID" value="AGB01226.1"/>
    <property type="molecule type" value="Genomic_DNA"/>
</dbReference>
<keyword evidence="1" id="KW-0004">4Fe-4S</keyword>
<feature type="domain" description="4Fe-4S ferredoxin-type" evidence="5">
    <location>
        <begin position="77"/>
        <end position="106"/>
    </location>
</feature>
<keyword evidence="4" id="KW-0411">Iron-sulfur</keyword>
<dbReference type="Gene3D" id="3.30.70.3270">
    <property type="match status" value="1"/>
</dbReference>
<gene>
    <name evidence="6" type="ordered locus">Metfor_0142</name>
</gene>
<evidence type="ECO:0000256" key="1">
    <source>
        <dbReference type="ARBA" id="ARBA00022485"/>
    </source>
</evidence>
<accession>L0HBQ2</accession>
<dbReference type="GeneID" id="14308815"/>
<sequence>MSVIREMLHNLVTKPFTILYPYEKAPIPCTFRGEVAIDDDKCIGCSKCSLVCPPQVITMIDGPREVEFKGKSLARKKRPQVKLYKCIRCGLCERHCPTGAIHLKDTLSGCGTDKEAVIT</sequence>
<dbReference type="OrthoDB" id="23478at2157"/>
<dbReference type="SUPFAM" id="SSF54862">
    <property type="entry name" value="4Fe-4S ferredoxins"/>
    <property type="match status" value="1"/>
</dbReference>
<dbReference type="eggNOG" id="arCOG01543">
    <property type="taxonomic scope" value="Archaea"/>
</dbReference>
<dbReference type="InterPro" id="IPR010226">
    <property type="entry name" value="NADH_quinone_OxRdtase_chainI"/>
</dbReference>
<keyword evidence="6" id="KW-0830">Ubiquinone</keyword>
<name>L0HBQ2_METFS</name>
<evidence type="ECO:0000313" key="6">
    <source>
        <dbReference type="EMBL" id="AGB01226.1"/>
    </source>
</evidence>
<dbReference type="Pfam" id="PF12838">
    <property type="entry name" value="Fer4_7"/>
    <property type="match status" value="1"/>
</dbReference>
<keyword evidence="7" id="KW-1185">Reference proteome</keyword>
<dbReference type="GO" id="GO:0046872">
    <property type="term" value="F:metal ion binding"/>
    <property type="evidence" value="ECO:0007669"/>
    <property type="project" value="UniProtKB-KW"/>
</dbReference>
<protein>
    <submittedName>
        <fullName evidence="6">NADH:ubiquinone oxidoreductase chain I-like protein</fullName>
    </submittedName>
</protein>
<evidence type="ECO:0000256" key="4">
    <source>
        <dbReference type="ARBA" id="ARBA00023014"/>
    </source>
</evidence>
<dbReference type="AlphaFoldDB" id="L0HBQ2"/>
<dbReference type="InterPro" id="IPR017900">
    <property type="entry name" value="4Fe4S_Fe_S_CS"/>
</dbReference>
<organism evidence="6 7">
    <name type="scientific">Methanoregula formicica (strain DSM 22288 / NBRC 105244 / SMSP)</name>
    <dbReference type="NCBI Taxonomy" id="593750"/>
    <lineage>
        <taxon>Archaea</taxon>
        <taxon>Methanobacteriati</taxon>
        <taxon>Methanobacteriota</taxon>
        <taxon>Stenosarchaea group</taxon>
        <taxon>Methanomicrobia</taxon>
        <taxon>Methanomicrobiales</taxon>
        <taxon>Methanoregulaceae</taxon>
        <taxon>Methanoregula</taxon>
    </lineage>
</organism>
<dbReference type="RefSeq" id="WP_015284190.1">
    <property type="nucleotide sequence ID" value="NC_019943.1"/>
</dbReference>
<evidence type="ECO:0000259" key="5">
    <source>
        <dbReference type="PROSITE" id="PS51379"/>
    </source>
</evidence>
<evidence type="ECO:0000313" key="7">
    <source>
        <dbReference type="Proteomes" id="UP000010824"/>
    </source>
</evidence>
<dbReference type="InParanoid" id="L0HBQ2"/>
<dbReference type="Proteomes" id="UP000010824">
    <property type="component" value="Chromosome"/>
</dbReference>
<dbReference type="InterPro" id="IPR017896">
    <property type="entry name" value="4Fe4S_Fe-S-bd"/>
</dbReference>
<dbReference type="KEGG" id="mfo:Metfor_0142"/>
<dbReference type="FunCoup" id="L0HBQ2">
    <property type="interactions" value="71"/>
</dbReference>
<dbReference type="PANTHER" id="PTHR10849">
    <property type="entry name" value="NADH DEHYDROGENASE UBIQUINONE IRON-SULFUR PROTEIN 8, MITOCHONDRIAL"/>
    <property type="match status" value="1"/>
</dbReference>